<evidence type="ECO:0000256" key="4">
    <source>
        <dbReference type="ARBA" id="ARBA00023027"/>
    </source>
</evidence>
<dbReference type="GO" id="GO:0019354">
    <property type="term" value="P:siroheme biosynthetic process"/>
    <property type="evidence" value="ECO:0007669"/>
    <property type="project" value="UniProtKB-UniPathway"/>
</dbReference>
<dbReference type="Pfam" id="PF13241">
    <property type="entry name" value="NAD_binding_7"/>
    <property type="match status" value="1"/>
</dbReference>
<dbReference type="InterPro" id="IPR028161">
    <property type="entry name" value="Met8-like"/>
</dbReference>
<dbReference type="UniPathway" id="UPA00262">
    <property type="reaction ID" value="UER00222"/>
</dbReference>
<dbReference type="NCBIfam" id="TIGR01470">
    <property type="entry name" value="cysG_Nterm"/>
    <property type="match status" value="1"/>
</dbReference>
<evidence type="ECO:0000256" key="2">
    <source>
        <dbReference type="ARBA" id="ARBA00012400"/>
    </source>
</evidence>
<feature type="compositionally biased region" description="Basic and acidic residues" evidence="7">
    <location>
        <begin position="158"/>
        <end position="172"/>
    </location>
</feature>
<evidence type="ECO:0000256" key="7">
    <source>
        <dbReference type="SAM" id="MobiDB-lite"/>
    </source>
</evidence>
<dbReference type="Proteomes" id="UP000593601">
    <property type="component" value="Chromosome"/>
</dbReference>
<evidence type="ECO:0000313" key="8">
    <source>
        <dbReference type="EMBL" id="QOV19992.1"/>
    </source>
</evidence>
<evidence type="ECO:0000256" key="1">
    <source>
        <dbReference type="ARBA" id="ARBA00005010"/>
    </source>
</evidence>
<gene>
    <name evidence="8" type="ORF">INP51_03245</name>
</gene>
<dbReference type="KEGG" id="bliq:INP51_03245"/>
<accession>A0A7M2RKW8</accession>
<reference evidence="8 9" key="1">
    <citation type="submission" date="2020-10" db="EMBL/GenBank/DDBJ databases">
        <title>Blautia liquoris sp.nov., isolated from the mud in a fermentation cellar used for the production of Chinese strong-flavoured liquor.</title>
        <authorList>
            <person name="Lu L."/>
        </authorList>
    </citation>
    <scope>NUCLEOTIDE SEQUENCE [LARGE SCALE GENOMIC DNA]</scope>
    <source>
        <strain evidence="8 9">LZLJ-3</strain>
    </source>
</reference>
<proteinExistence type="predicted"/>
<dbReference type="SUPFAM" id="SSF51735">
    <property type="entry name" value="NAD(P)-binding Rossmann-fold domains"/>
    <property type="match status" value="1"/>
</dbReference>
<organism evidence="8 9">
    <name type="scientific">Blautia liquoris</name>
    <dbReference type="NCBI Taxonomy" id="2779518"/>
    <lineage>
        <taxon>Bacteria</taxon>
        <taxon>Bacillati</taxon>
        <taxon>Bacillota</taxon>
        <taxon>Clostridia</taxon>
        <taxon>Lachnospirales</taxon>
        <taxon>Lachnospiraceae</taxon>
        <taxon>Blautia</taxon>
    </lineage>
</organism>
<dbReference type="GO" id="GO:0004325">
    <property type="term" value="F:ferrochelatase activity"/>
    <property type="evidence" value="ECO:0007669"/>
    <property type="project" value="InterPro"/>
</dbReference>
<dbReference type="EC" id="1.3.1.76" evidence="2"/>
<dbReference type="AlphaFoldDB" id="A0A7M2RKW8"/>
<evidence type="ECO:0000256" key="3">
    <source>
        <dbReference type="ARBA" id="ARBA00023002"/>
    </source>
</evidence>
<keyword evidence="3" id="KW-0560">Oxidoreductase</keyword>
<dbReference type="Gene3D" id="3.40.50.720">
    <property type="entry name" value="NAD(P)-binding Rossmann-like Domain"/>
    <property type="match status" value="1"/>
</dbReference>
<keyword evidence="9" id="KW-1185">Reference proteome</keyword>
<keyword evidence="4" id="KW-0520">NAD</keyword>
<dbReference type="InterPro" id="IPR036291">
    <property type="entry name" value="NAD(P)-bd_dom_sf"/>
</dbReference>
<name>A0A7M2RKW8_9FIRM</name>
<protein>
    <recommendedName>
        <fullName evidence="2">precorrin-2 dehydrogenase</fullName>
        <ecNumber evidence="2">1.3.1.76</ecNumber>
    </recommendedName>
</protein>
<dbReference type="PANTHER" id="PTHR35330">
    <property type="entry name" value="SIROHEME BIOSYNTHESIS PROTEIN MET8"/>
    <property type="match status" value="1"/>
</dbReference>
<dbReference type="GO" id="GO:0043115">
    <property type="term" value="F:precorrin-2 dehydrogenase activity"/>
    <property type="evidence" value="ECO:0007669"/>
    <property type="project" value="UniProtKB-EC"/>
</dbReference>
<feature type="region of interest" description="Disordered" evidence="7">
    <location>
        <begin position="158"/>
        <end position="185"/>
    </location>
</feature>
<comment type="catalytic activity">
    <reaction evidence="6">
        <text>precorrin-2 + NAD(+) = sirohydrochlorin + NADH + 2 H(+)</text>
        <dbReference type="Rhea" id="RHEA:15613"/>
        <dbReference type="ChEBI" id="CHEBI:15378"/>
        <dbReference type="ChEBI" id="CHEBI:57540"/>
        <dbReference type="ChEBI" id="CHEBI:57945"/>
        <dbReference type="ChEBI" id="CHEBI:58351"/>
        <dbReference type="ChEBI" id="CHEBI:58827"/>
        <dbReference type="EC" id="1.3.1.76"/>
    </reaction>
</comment>
<evidence type="ECO:0000313" key="9">
    <source>
        <dbReference type="Proteomes" id="UP000593601"/>
    </source>
</evidence>
<evidence type="ECO:0000256" key="5">
    <source>
        <dbReference type="ARBA" id="ARBA00023244"/>
    </source>
</evidence>
<sequence>MSENKAFFPMFIDLTDKRILVIGAGKIAVRRIRTLLLFTEQVEVTARKFLPEIQELAAKGKVKVVESTFGEELMDGVFMVLACTDDKRLNSQICATAKKRNILSNNCSDQTECDFFFPSVIKKDELVIGINAGGTDHKKVKEVRRKIERITGYNEADYNRHQKEYTGTDTKRDGKKVHRGSQSGS</sequence>
<keyword evidence="5" id="KW-0627">Porphyrin biosynthesis</keyword>
<comment type="pathway">
    <text evidence="1">Porphyrin-containing compound metabolism; siroheme biosynthesis; sirohydrochlorin from precorrin-2: step 1/1.</text>
</comment>
<dbReference type="EMBL" id="CP063304">
    <property type="protein sequence ID" value="QOV19992.1"/>
    <property type="molecule type" value="Genomic_DNA"/>
</dbReference>
<dbReference type="RefSeq" id="WP_193736312.1">
    <property type="nucleotide sequence ID" value="NZ_CP063304.1"/>
</dbReference>
<dbReference type="InterPro" id="IPR006367">
    <property type="entry name" value="Sirohaem_synthase_N"/>
</dbReference>
<evidence type="ECO:0000256" key="6">
    <source>
        <dbReference type="ARBA" id="ARBA00047561"/>
    </source>
</evidence>
<dbReference type="PANTHER" id="PTHR35330:SF1">
    <property type="entry name" value="SIROHEME BIOSYNTHESIS PROTEIN MET8"/>
    <property type="match status" value="1"/>
</dbReference>